<dbReference type="EMBL" id="SMAI01000003">
    <property type="protein sequence ID" value="TCT06111.1"/>
    <property type="molecule type" value="Genomic_DNA"/>
</dbReference>
<keyword evidence="2" id="KW-1185">Reference proteome</keyword>
<sequence>MSEPSAGMRPFPRDVRAGCALIAWADMAADDEPRFNEWYNREHMRDRVMRFPGILRGRRYVAEGGGPKYLAIYEATEAAVFADPNYVRLVTDPDPLSRHFILRFRNARRTISQILFAYGEGEGAALALWRLPVEGEPGALGSDQLEVAARQALERPGVVAVRLTRHDAAATEASARNHVRQGNEIIVRALMIEATDRNALASAACALDAALGGAAPRTDFRLLYRISA</sequence>
<dbReference type="OrthoDB" id="3034735at2"/>
<dbReference type="AlphaFoldDB" id="A0A4R3LZD2"/>
<protein>
    <submittedName>
        <fullName evidence="1">Uncharacterized protein</fullName>
    </submittedName>
</protein>
<reference evidence="1 2" key="1">
    <citation type="submission" date="2019-03" db="EMBL/GenBank/DDBJ databases">
        <title>Genomic Encyclopedia of Type Strains, Phase IV (KMG-IV): sequencing the most valuable type-strain genomes for metagenomic binning, comparative biology and taxonomic classification.</title>
        <authorList>
            <person name="Goeker M."/>
        </authorList>
    </citation>
    <scope>NUCLEOTIDE SEQUENCE [LARGE SCALE GENOMIC DNA]</scope>
    <source>
        <strain evidence="1 2">DSM 9035</strain>
    </source>
</reference>
<gene>
    <name evidence="1" type="ORF">EDC64_103215</name>
</gene>
<organism evidence="1 2">
    <name type="scientific">Aquabacter spiritensis</name>
    <dbReference type="NCBI Taxonomy" id="933073"/>
    <lineage>
        <taxon>Bacteria</taxon>
        <taxon>Pseudomonadati</taxon>
        <taxon>Pseudomonadota</taxon>
        <taxon>Alphaproteobacteria</taxon>
        <taxon>Hyphomicrobiales</taxon>
        <taxon>Xanthobacteraceae</taxon>
        <taxon>Aquabacter</taxon>
    </lineage>
</organism>
<dbReference type="Proteomes" id="UP000294664">
    <property type="component" value="Unassembled WGS sequence"/>
</dbReference>
<proteinExistence type="predicted"/>
<dbReference type="RefSeq" id="WP_132030628.1">
    <property type="nucleotide sequence ID" value="NZ_SMAI01000003.1"/>
</dbReference>
<comment type="caution">
    <text evidence="1">The sequence shown here is derived from an EMBL/GenBank/DDBJ whole genome shotgun (WGS) entry which is preliminary data.</text>
</comment>
<accession>A0A4R3LZD2</accession>
<name>A0A4R3LZD2_9HYPH</name>
<evidence type="ECO:0000313" key="1">
    <source>
        <dbReference type="EMBL" id="TCT06111.1"/>
    </source>
</evidence>
<evidence type="ECO:0000313" key="2">
    <source>
        <dbReference type="Proteomes" id="UP000294664"/>
    </source>
</evidence>